<dbReference type="AlphaFoldDB" id="A0A1I7ZH87"/>
<protein>
    <submittedName>
        <fullName evidence="2">Secreted protein</fullName>
    </submittedName>
</protein>
<reference evidence="2" key="1">
    <citation type="submission" date="2016-11" db="UniProtKB">
        <authorList>
            <consortium name="WormBaseParasite"/>
        </authorList>
    </citation>
    <scope>IDENTIFICATION</scope>
</reference>
<evidence type="ECO:0000313" key="2">
    <source>
        <dbReference type="WBParaSite" id="L893_g26403.t1"/>
    </source>
</evidence>
<dbReference type="WBParaSite" id="L893_g26403.t1">
    <property type="protein sequence ID" value="L893_g26403.t1"/>
    <property type="gene ID" value="L893_g26403"/>
</dbReference>
<name>A0A1I7ZH87_9BILA</name>
<proteinExistence type="predicted"/>
<accession>A0A1I7ZH87</accession>
<organism evidence="1 2">
    <name type="scientific">Steinernema glaseri</name>
    <dbReference type="NCBI Taxonomy" id="37863"/>
    <lineage>
        <taxon>Eukaryota</taxon>
        <taxon>Metazoa</taxon>
        <taxon>Ecdysozoa</taxon>
        <taxon>Nematoda</taxon>
        <taxon>Chromadorea</taxon>
        <taxon>Rhabditida</taxon>
        <taxon>Tylenchina</taxon>
        <taxon>Panagrolaimomorpha</taxon>
        <taxon>Strongyloidoidea</taxon>
        <taxon>Steinernematidae</taxon>
        <taxon>Steinernema</taxon>
    </lineage>
</organism>
<evidence type="ECO:0000313" key="1">
    <source>
        <dbReference type="Proteomes" id="UP000095287"/>
    </source>
</evidence>
<keyword evidence="1" id="KW-1185">Reference proteome</keyword>
<sequence length="95" mass="10561">MSRNGRFTGNDSNSIWTPSPWMTQKGLRSLWSALLWCLISFHFVSDVVAHGTPPSRVSQKLEKKRSLGSPRIVSKHCAAIYECLGLLYLAALSPT</sequence>
<dbReference type="Proteomes" id="UP000095287">
    <property type="component" value="Unplaced"/>
</dbReference>